<dbReference type="Pfam" id="PF13891">
    <property type="entry name" value="zf-C3HC3H_KANSL2"/>
    <property type="match status" value="1"/>
</dbReference>
<gene>
    <name evidence="5" type="ORF">TCNE_LOCUS13560</name>
</gene>
<feature type="region of interest" description="Disordered" evidence="3">
    <location>
        <begin position="702"/>
        <end position="731"/>
    </location>
</feature>
<feature type="region of interest" description="Disordered" evidence="3">
    <location>
        <begin position="397"/>
        <end position="450"/>
    </location>
</feature>
<feature type="compositionally biased region" description="Polar residues" evidence="3">
    <location>
        <begin position="971"/>
        <end position="985"/>
    </location>
</feature>
<feature type="region of interest" description="Disordered" evidence="3">
    <location>
        <begin position="299"/>
        <end position="326"/>
    </location>
</feature>
<dbReference type="Proteomes" id="UP000050794">
    <property type="component" value="Unassembled WGS sequence"/>
</dbReference>
<reference evidence="5 6" key="2">
    <citation type="submission" date="2018-11" db="EMBL/GenBank/DDBJ databases">
        <authorList>
            <consortium name="Pathogen Informatics"/>
        </authorList>
    </citation>
    <scope>NUCLEOTIDE SEQUENCE [LARGE SCALE GENOMIC DNA]</scope>
</reference>
<protein>
    <submittedName>
        <fullName evidence="7">Zf-C3Hc3H domain-containing protein</fullName>
    </submittedName>
</protein>
<evidence type="ECO:0000313" key="5">
    <source>
        <dbReference type="EMBL" id="VDM44881.1"/>
    </source>
</evidence>
<dbReference type="GO" id="GO:0005634">
    <property type="term" value="C:nucleus"/>
    <property type="evidence" value="ECO:0007669"/>
    <property type="project" value="UniProtKB-SubCell"/>
</dbReference>
<comment type="subcellular location">
    <subcellularLocation>
        <location evidence="1">Nucleus</location>
    </subcellularLocation>
</comment>
<reference evidence="7" key="1">
    <citation type="submission" date="2016-06" db="UniProtKB">
        <authorList>
            <consortium name="WormBaseParasite"/>
        </authorList>
    </citation>
    <scope>IDENTIFICATION</scope>
</reference>
<feature type="region of interest" description="Disordered" evidence="3">
    <location>
        <begin position="845"/>
        <end position="886"/>
    </location>
</feature>
<organism evidence="6 7">
    <name type="scientific">Toxocara canis</name>
    <name type="common">Canine roundworm</name>
    <dbReference type="NCBI Taxonomy" id="6265"/>
    <lineage>
        <taxon>Eukaryota</taxon>
        <taxon>Metazoa</taxon>
        <taxon>Ecdysozoa</taxon>
        <taxon>Nematoda</taxon>
        <taxon>Chromadorea</taxon>
        <taxon>Rhabditida</taxon>
        <taxon>Spirurina</taxon>
        <taxon>Ascaridomorpha</taxon>
        <taxon>Ascaridoidea</taxon>
        <taxon>Toxocaridae</taxon>
        <taxon>Toxocara</taxon>
    </lineage>
</organism>
<evidence type="ECO:0000256" key="1">
    <source>
        <dbReference type="ARBA" id="ARBA00004123"/>
    </source>
</evidence>
<sequence length="1008" mass="112426">MNLLMMKNEGSPIDVDHIIELRGWVGSGCYEAQEVVSLTSTLRFLRLFPQYEPYLSFLLGSETKTNAKRRKRAQKRAWKLRVPREEQLGENCAKCQYVSRRIGIACDNVRKRSELSSLGICEQHMRFARQLKQLYIAEQYLSDRGDFIAPRVDEDGIVSVRNAEAISEKELLMCRLAALENKMAAIKEYREVLALKQMRYEAYLKKKIIEEAKKGQLVAETRKEKRQMRMLRACKRYDRWRNSKTSKMMRQKLLARLKAKAREAVDGSNPENQLDYLNVGRSDEDHELPICSFIYEESAENEDEEMSGEESSKKAEGGESKKVKGRQCTELALPRMNYCLRHVFENGDQQMFAACLECGAAALDFDDGDHYCFSHISKKNANREQMYGPLEVRTSFDFSSTSTPPSSIRASSDSTSNLLAQSASHAELTEQISSENSLDKGENLVDTSESQSEVASAQLNEMSLKLDNLELKAVGGEVLYEGEGPDAPPIKFILIDSEDEEGNEGTVQPNKPEDCSAASTVQRPPAPPSDVASRQPSTNSTLVSPQRYITIEQRTHSEEGPGGSQTTIQKLRSGGPYPHSEIHIHNQRRSSTPTNPNFAQPIPITASSATRSLVGSSGYHTSTSMSKLTDPSTISLSSSSSVLRPQSPPHIKRSTIMHRSNPPLRRGGGEEVRQIRVEEKEKERSGSYASVHRRRLNWLREGPGAGQRWRTPQAATSLHGPRVHGSARSRLVPVDPSPTVYYSQPRYRSYIVPRPVRNFPREHPTSVRRLALPRDLERDRQQSMETAAAVASIASLDDRHPQDAEEEHLADANFSRSEGERSHYCKQKNALPVATVSQNVKRAAQEMGQPSRTAARTEGEVRTQASHTSGHRTEFHTDERAAQEGVQVPIAPEKSAVMAGDRSKTEMVLSQGRSVENVEDGLALLADTAASQAAAIHRHQSVSEMEQMCEEHVTLPFADPVSQPTVELAASPSSMTQRELSGKSLESSDTKRSQLSNFGLELEDEGSD</sequence>
<proteinExistence type="predicted"/>
<name>A0A183UYJ0_TOXCA</name>
<feature type="compositionally biased region" description="Acidic residues" evidence="3">
    <location>
        <begin position="299"/>
        <end position="308"/>
    </location>
</feature>
<feature type="compositionally biased region" description="Basic and acidic residues" evidence="3">
    <location>
        <begin position="800"/>
        <end position="810"/>
    </location>
</feature>
<dbReference type="EMBL" id="UYWY01021782">
    <property type="protein sequence ID" value="VDM44881.1"/>
    <property type="molecule type" value="Genomic_DNA"/>
</dbReference>
<dbReference type="InterPro" id="IPR025927">
    <property type="entry name" value="Znf_KANL2-like"/>
</dbReference>
<keyword evidence="2" id="KW-0539">Nucleus</keyword>
<evidence type="ECO:0000313" key="7">
    <source>
        <dbReference type="WBParaSite" id="TCNE_0001356001-mRNA-1"/>
    </source>
</evidence>
<feature type="domain" description="KANL2-like probable zinc-finger" evidence="4">
    <location>
        <begin position="325"/>
        <end position="375"/>
    </location>
</feature>
<evidence type="ECO:0000259" key="4">
    <source>
        <dbReference type="Pfam" id="PF13891"/>
    </source>
</evidence>
<feature type="compositionally biased region" description="Basic and acidic residues" evidence="3">
    <location>
        <begin position="310"/>
        <end position="322"/>
    </location>
</feature>
<accession>A0A183UYJ0</accession>
<feature type="region of interest" description="Disordered" evidence="3">
    <location>
        <begin position="614"/>
        <end position="672"/>
    </location>
</feature>
<feature type="compositionally biased region" description="Polar residues" evidence="3">
    <location>
        <begin position="614"/>
        <end position="630"/>
    </location>
</feature>
<feature type="region of interest" description="Disordered" evidence="3">
    <location>
        <begin position="800"/>
        <end position="821"/>
    </location>
</feature>
<feature type="compositionally biased region" description="Low complexity" evidence="3">
    <location>
        <begin position="631"/>
        <end position="645"/>
    </location>
</feature>
<evidence type="ECO:0000256" key="3">
    <source>
        <dbReference type="SAM" id="MobiDB-lite"/>
    </source>
</evidence>
<feature type="compositionally biased region" description="Polar residues" evidence="3">
    <location>
        <begin position="417"/>
        <end position="436"/>
    </location>
</feature>
<feature type="compositionally biased region" description="Basic and acidic residues" evidence="3">
    <location>
        <begin position="871"/>
        <end position="882"/>
    </location>
</feature>
<feature type="compositionally biased region" description="Polar residues" evidence="3">
    <location>
        <begin position="532"/>
        <end position="544"/>
    </location>
</feature>
<dbReference type="AlphaFoldDB" id="A0A183UYJ0"/>
<feature type="region of interest" description="Disordered" evidence="3">
    <location>
        <begin position="958"/>
        <end position="1008"/>
    </location>
</feature>
<keyword evidence="6" id="KW-1185">Reference proteome</keyword>
<evidence type="ECO:0000313" key="6">
    <source>
        <dbReference type="Proteomes" id="UP000050794"/>
    </source>
</evidence>
<feature type="region of interest" description="Disordered" evidence="3">
    <location>
        <begin position="500"/>
        <end position="596"/>
    </location>
</feature>
<evidence type="ECO:0000256" key="2">
    <source>
        <dbReference type="ARBA" id="ARBA00023242"/>
    </source>
</evidence>
<dbReference type="WBParaSite" id="TCNE_0001356001-mRNA-1">
    <property type="protein sequence ID" value="TCNE_0001356001-mRNA-1"/>
    <property type="gene ID" value="TCNE_0001356001"/>
</dbReference>
<feature type="compositionally biased region" description="Low complexity" evidence="3">
    <location>
        <begin position="397"/>
        <end position="416"/>
    </location>
</feature>